<organism evidence="1 2">
    <name type="scientific">Truncatella angustata</name>
    <dbReference type="NCBI Taxonomy" id="152316"/>
    <lineage>
        <taxon>Eukaryota</taxon>
        <taxon>Fungi</taxon>
        <taxon>Dikarya</taxon>
        <taxon>Ascomycota</taxon>
        <taxon>Pezizomycotina</taxon>
        <taxon>Sordariomycetes</taxon>
        <taxon>Xylariomycetidae</taxon>
        <taxon>Amphisphaeriales</taxon>
        <taxon>Sporocadaceae</taxon>
        <taxon>Truncatella</taxon>
    </lineage>
</organism>
<comment type="caution">
    <text evidence="1">The sequence shown here is derived from an EMBL/GenBank/DDBJ whole genome shotgun (WGS) entry which is preliminary data.</text>
</comment>
<dbReference type="OrthoDB" id="3748548at2759"/>
<accession>A0A9P8RLU7</accession>
<protein>
    <submittedName>
        <fullName evidence="1">Uncharacterized protein</fullName>
    </submittedName>
</protein>
<evidence type="ECO:0000313" key="2">
    <source>
        <dbReference type="Proteomes" id="UP000758603"/>
    </source>
</evidence>
<proteinExistence type="predicted"/>
<dbReference type="AlphaFoldDB" id="A0A9P8RLU7"/>
<dbReference type="RefSeq" id="XP_045952124.1">
    <property type="nucleotide sequence ID" value="XM_046094936.1"/>
</dbReference>
<dbReference type="GeneID" id="70123829"/>
<dbReference type="Gene3D" id="2.60.270.50">
    <property type="match status" value="1"/>
</dbReference>
<gene>
    <name evidence="1" type="ORF">BKA67DRAFT_119739</name>
</gene>
<dbReference type="Proteomes" id="UP000758603">
    <property type="component" value="Unassembled WGS sequence"/>
</dbReference>
<reference evidence="1" key="1">
    <citation type="journal article" date="2021" name="Nat. Commun.">
        <title>Genetic determinants of endophytism in the Arabidopsis root mycobiome.</title>
        <authorList>
            <person name="Mesny F."/>
            <person name="Miyauchi S."/>
            <person name="Thiergart T."/>
            <person name="Pickel B."/>
            <person name="Atanasova L."/>
            <person name="Karlsson M."/>
            <person name="Huettel B."/>
            <person name="Barry K.W."/>
            <person name="Haridas S."/>
            <person name="Chen C."/>
            <person name="Bauer D."/>
            <person name="Andreopoulos W."/>
            <person name="Pangilinan J."/>
            <person name="LaButti K."/>
            <person name="Riley R."/>
            <person name="Lipzen A."/>
            <person name="Clum A."/>
            <person name="Drula E."/>
            <person name="Henrissat B."/>
            <person name="Kohler A."/>
            <person name="Grigoriev I.V."/>
            <person name="Martin F.M."/>
            <person name="Hacquard S."/>
        </authorList>
    </citation>
    <scope>NUCLEOTIDE SEQUENCE</scope>
    <source>
        <strain evidence="1">MPI-SDFR-AT-0073</strain>
    </source>
</reference>
<dbReference type="EMBL" id="JAGPXC010000011">
    <property type="protein sequence ID" value="KAH6645610.1"/>
    <property type="molecule type" value="Genomic_DNA"/>
</dbReference>
<keyword evidence="2" id="KW-1185">Reference proteome</keyword>
<name>A0A9P8RLU7_9PEZI</name>
<feature type="non-terminal residue" evidence="1">
    <location>
        <position position="133"/>
    </location>
</feature>
<sequence>SWSVEYCPLSAILGLENLPIANPTCRDITVVILNHTKDGLDLDPESNTSTVDSGSPQTLYHLSRSAPEESVLWHCKSTGMRRGVDGSVTYRMSGAVPHDKVRFCWKIRYFGINHYETAATRDGYIVRVVVFVF</sequence>
<evidence type="ECO:0000313" key="1">
    <source>
        <dbReference type="EMBL" id="KAH6645610.1"/>
    </source>
</evidence>